<evidence type="ECO:0000256" key="7">
    <source>
        <dbReference type="ARBA" id="ARBA00023180"/>
    </source>
</evidence>
<dbReference type="EC" id="3.1.1.5" evidence="2 9"/>
<dbReference type="EMBL" id="QLNQ01000030">
    <property type="protein sequence ID" value="RCK54355.1"/>
    <property type="molecule type" value="Genomic_DNA"/>
</dbReference>
<dbReference type="SUPFAM" id="SSF52151">
    <property type="entry name" value="FabD/lysophospholipase-like"/>
    <property type="match status" value="1"/>
</dbReference>
<keyword evidence="4 8" id="KW-0378">Hydrolase</keyword>
<evidence type="ECO:0000256" key="6">
    <source>
        <dbReference type="ARBA" id="ARBA00023098"/>
    </source>
</evidence>
<feature type="chain" id="PRO_5016484939" description="Lysophospholipase" evidence="9">
    <location>
        <begin position="20"/>
        <end position="674"/>
    </location>
</feature>
<comment type="similarity">
    <text evidence="1 9">Belongs to the lysophospholipase family.</text>
</comment>
<proteinExistence type="inferred from homology"/>
<dbReference type="InterPro" id="IPR002642">
    <property type="entry name" value="LysoPLipase_cat_dom"/>
</dbReference>
<evidence type="ECO:0000256" key="9">
    <source>
        <dbReference type="RuleBase" id="RU362103"/>
    </source>
</evidence>
<evidence type="ECO:0000256" key="4">
    <source>
        <dbReference type="ARBA" id="ARBA00022801"/>
    </source>
</evidence>
<name>A0A367XL36_9ASCO</name>
<comment type="catalytic activity">
    <reaction evidence="9">
        <text>a 1-acyl-sn-glycero-3-phosphocholine + H2O = sn-glycerol 3-phosphocholine + a fatty acid + H(+)</text>
        <dbReference type="Rhea" id="RHEA:15177"/>
        <dbReference type="ChEBI" id="CHEBI:15377"/>
        <dbReference type="ChEBI" id="CHEBI:15378"/>
        <dbReference type="ChEBI" id="CHEBI:16870"/>
        <dbReference type="ChEBI" id="CHEBI:28868"/>
        <dbReference type="ChEBI" id="CHEBI:58168"/>
        <dbReference type="EC" id="3.1.1.5"/>
    </reaction>
</comment>
<dbReference type="GO" id="GO:0005886">
    <property type="term" value="C:plasma membrane"/>
    <property type="evidence" value="ECO:0007669"/>
    <property type="project" value="TreeGrafter"/>
</dbReference>
<dbReference type="Pfam" id="PF01735">
    <property type="entry name" value="PLA2_B"/>
    <property type="match status" value="2"/>
</dbReference>
<reference evidence="11 12" key="1">
    <citation type="submission" date="2018-06" db="EMBL/GenBank/DDBJ databases">
        <title>Whole genome sequencing of Candida tropicalis (genome annotated by CSBL at Korea University).</title>
        <authorList>
            <person name="Ahn J."/>
        </authorList>
    </citation>
    <scope>NUCLEOTIDE SEQUENCE [LARGE SCALE GENOMIC DNA]</scope>
    <source>
        <strain evidence="11 12">ATCC 20962</strain>
    </source>
</reference>
<keyword evidence="7" id="KW-0325">Glycoprotein</keyword>
<evidence type="ECO:0000313" key="11">
    <source>
        <dbReference type="EMBL" id="RCK54355.1"/>
    </source>
</evidence>
<dbReference type="GO" id="GO:0004622">
    <property type="term" value="F:phosphatidylcholine lysophospholipase activity"/>
    <property type="evidence" value="ECO:0007669"/>
    <property type="project" value="UniProtKB-EC"/>
</dbReference>
<keyword evidence="6 8" id="KW-0443">Lipid metabolism</keyword>
<keyword evidence="5 8" id="KW-0442">Lipid degradation</keyword>
<keyword evidence="3 9" id="KW-0732">Signal</keyword>
<evidence type="ECO:0000313" key="12">
    <source>
        <dbReference type="Proteomes" id="UP000253472"/>
    </source>
</evidence>
<dbReference type="Proteomes" id="UP000253472">
    <property type="component" value="Unassembled WGS sequence"/>
</dbReference>
<evidence type="ECO:0000259" key="10">
    <source>
        <dbReference type="PROSITE" id="PS51210"/>
    </source>
</evidence>
<keyword evidence="12" id="KW-1185">Reference proteome</keyword>
<accession>A0A367XL36</accession>
<dbReference type="STRING" id="5486.A0A367XL36"/>
<dbReference type="GO" id="GO:0005576">
    <property type="term" value="C:extracellular region"/>
    <property type="evidence" value="ECO:0007669"/>
    <property type="project" value="TreeGrafter"/>
</dbReference>
<dbReference type="OrthoDB" id="4084751at2759"/>
<feature type="domain" description="PLA2c" evidence="10">
    <location>
        <begin position="26"/>
        <end position="624"/>
    </location>
</feature>
<dbReference type="GO" id="GO:0004623">
    <property type="term" value="F:phospholipase A2 activity"/>
    <property type="evidence" value="ECO:0007669"/>
    <property type="project" value="TreeGrafter"/>
</dbReference>
<organism evidence="11 12">
    <name type="scientific">Candida viswanathii</name>
    <dbReference type="NCBI Taxonomy" id="5486"/>
    <lineage>
        <taxon>Eukaryota</taxon>
        <taxon>Fungi</taxon>
        <taxon>Dikarya</taxon>
        <taxon>Ascomycota</taxon>
        <taxon>Saccharomycotina</taxon>
        <taxon>Pichiomycetes</taxon>
        <taxon>Debaryomycetaceae</taxon>
        <taxon>Candida/Lodderomyces clade</taxon>
        <taxon>Candida</taxon>
    </lineage>
</organism>
<evidence type="ECO:0000256" key="1">
    <source>
        <dbReference type="ARBA" id="ARBA00008780"/>
    </source>
</evidence>
<evidence type="ECO:0000256" key="5">
    <source>
        <dbReference type="ARBA" id="ARBA00022963"/>
    </source>
</evidence>
<dbReference type="SMART" id="SM00022">
    <property type="entry name" value="PLAc"/>
    <property type="match status" value="1"/>
</dbReference>
<dbReference type="PANTHER" id="PTHR10728:SF33">
    <property type="entry name" value="LYSOPHOSPHOLIPASE 1-RELATED"/>
    <property type="match status" value="1"/>
</dbReference>
<dbReference type="PANTHER" id="PTHR10728">
    <property type="entry name" value="CYTOSOLIC PHOSPHOLIPASE A2"/>
    <property type="match status" value="1"/>
</dbReference>
<dbReference type="GO" id="GO:0005783">
    <property type="term" value="C:endoplasmic reticulum"/>
    <property type="evidence" value="ECO:0007669"/>
    <property type="project" value="TreeGrafter"/>
</dbReference>
<gene>
    <name evidence="11" type="primary">PLB1_1</name>
    <name evidence="11" type="ORF">Cantr_03967</name>
</gene>
<feature type="signal peptide" evidence="9">
    <location>
        <begin position="1"/>
        <end position="19"/>
    </location>
</feature>
<dbReference type="AlphaFoldDB" id="A0A367XL36"/>
<dbReference type="GO" id="GO:0046475">
    <property type="term" value="P:glycerophospholipid catabolic process"/>
    <property type="evidence" value="ECO:0007669"/>
    <property type="project" value="TreeGrafter"/>
</dbReference>
<protein>
    <recommendedName>
        <fullName evidence="2 9">Lysophospholipase</fullName>
        <ecNumber evidence="2 9">3.1.1.5</ecNumber>
    </recommendedName>
</protein>
<dbReference type="Gene3D" id="3.40.1090.10">
    <property type="entry name" value="Cytosolic phospholipase A2 catalytic domain"/>
    <property type="match status" value="1"/>
</dbReference>
<sequence>MLLLILLLSLAIAWSPTDSYAPGPVSCPQGSLVRLINNQISPEEHTWVEKRNAITNKNLIEFLKHANVTGIDIDEFISGSSIKIGIAFSGGGYRAMLSGGGQMSALDNRTQGAWEHGLGGLLESATYLSGLSGGGWLVGSVALNNFTSLEAIIASGIWDLRTSIFSYGGFNLIKTLDFMKDIKQDLDAKREAGFATSLVDVWGRALSHQFFKDSGPALTCSTLQDVDIFKNAQMPFPILISNGKVPESCVASDNSTVFEFNPFEMGSWDPSLYQFAKMKYLGTNVTAGIPVHEGTCIGGYDNAGFIMGTSSSLFNVALLRIDDFTLSSLMSQKVPVASNSRACTNDDTFIVGDIQGSDKCIGGFYPNGTIKGTQDNLFASDDLLLFNSIKSILKGILQDISDNNMDIAIFKPNPFRGNKVGHSHKISSYDSLFLCDGGEDSQNIPLQPLIQPERDVDVIFAYDNSANFQAWPNGAAMVATYERQFSKQGNGTHFPYVPDSNSFVNLKLTERPTFFGCDARNLTSLTGLQEKAYDVPLVVYTANRPFSYWSNTSTFQMRYDSDERDSIIKNGFEVSTRLNMTWDSEWRTCVGCAIIRREQERRGIEQTDQCKRCFERYCWNGKTDTRSVLASFVDGCVEFLLHYFKELRGKAVKWVPYNPISWFQYLYSRIRWFF</sequence>
<evidence type="ECO:0000256" key="2">
    <source>
        <dbReference type="ARBA" id="ARBA00013274"/>
    </source>
</evidence>
<evidence type="ECO:0000256" key="8">
    <source>
        <dbReference type="PROSITE-ProRule" id="PRU00555"/>
    </source>
</evidence>
<evidence type="ECO:0000256" key="3">
    <source>
        <dbReference type="ARBA" id="ARBA00022729"/>
    </source>
</evidence>
<dbReference type="GO" id="GO:0005829">
    <property type="term" value="C:cytosol"/>
    <property type="evidence" value="ECO:0007669"/>
    <property type="project" value="TreeGrafter"/>
</dbReference>
<dbReference type="PROSITE" id="PS51210">
    <property type="entry name" value="PLA2C"/>
    <property type="match status" value="1"/>
</dbReference>
<dbReference type="InterPro" id="IPR016035">
    <property type="entry name" value="Acyl_Trfase/lysoPLipase"/>
</dbReference>
<comment type="caution">
    <text evidence="11">The sequence shown here is derived from an EMBL/GenBank/DDBJ whole genome shotgun (WGS) entry which is preliminary data.</text>
</comment>